<dbReference type="RefSeq" id="WP_345246880.1">
    <property type="nucleotide sequence ID" value="NZ_BAABFO010000003.1"/>
</dbReference>
<dbReference type="Pfam" id="PF04909">
    <property type="entry name" value="Amidohydro_2"/>
    <property type="match status" value="1"/>
</dbReference>
<reference evidence="4" key="1">
    <citation type="journal article" date="2019" name="Int. J. Syst. Evol. Microbiol.">
        <title>The Global Catalogue of Microorganisms (GCM) 10K type strain sequencing project: providing services to taxonomists for standard genome sequencing and annotation.</title>
        <authorList>
            <consortium name="The Broad Institute Genomics Platform"/>
            <consortium name="The Broad Institute Genome Sequencing Center for Infectious Disease"/>
            <person name="Wu L."/>
            <person name="Ma J."/>
        </authorList>
    </citation>
    <scope>NUCLEOTIDE SEQUENCE [LARGE SCALE GENOMIC DNA]</scope>
    <source>
        <strain evidence="4">JCM 17666</strain>
    </source>
</reference>
<evidence type="ECO:0000313" key="3">
    <source>
        <dbReference type="EMBL" id="GAA4326297.1"/>
    </source>
</evidence>
<evidence type="ECO:0000313" key="4">
    <source>
        <dbReference type="Proteomes" id="UP001501671"/>
    </source>
</evidence>
<dbReference type="InterPro" id="IPR052358">
    <property type="entry name" value="Aro_Compnd_Degr_Hydrolases"/>
</dbReference>
<dbReference type="Proteomes" id="UP001501671">
    <property type="component" value="Unassembled WGS sequence"/>
</dbReference>
<evidence type="ECO:0000256" key="1">
    <source>
        <dbReference type="SAM" id="MobiDB-lite"/>
    </source>
</evidence>
<name>A0ABP8GL99_9BURK</name>
<keyword evidence="4" id="KW-1185">Reference proteome</keyword>
<dbReference type="PANTHER" id="PTHR35563:SF2">
    <property type="entry name" value="BARREL METAL-DEPENDENT HYDROLASE, PUTATIVE (AFU_ORTHOLOGUE AFUA_1G16240)-RELATED"/>
    <property type="match status" value="1"/>
</dbReference>
<feature type="domain" description="Amidohydrolase-related" evidence="2">
    <location>
        <begin position="33"/>
        <end position="296"/>
    </location>
</feature>
<feature type="region of interest" description="Disordered" evidence="1">
    <location>
        <begin position="1"/>
        <end position="23"/>
    </location>
</feature>
<evidence type="ECO:0000259" key="2">
    <source>
        <dbReference type="Pfam" id="PF04909"/>
    </source>
</evidence>
<dbReference type="Gene3D" id="3.20.20.140">
    <property type="entry name" value="Metal-dependent hydrolases"/>
    <property type="match status" value="1"/>
</dbReference>
<dbReference type="EMBL" id="BAABFO010000003">
    <property type="protein sequence ID" value="GAA4326297.1"/>
    <property type="molecule type" value="Genomic_DNA"/>
</dbReference>
<dbReference type="InterPro" id="IPR006680">
    <property type="entry name" value="Amidohydro-rel"/>
</dbReference>
<dbReference type="PANTHER" id="PTHR35563">
    <property type="entry name" value="BARREL METAL-DEPENDENT HYDROLASE, PUTATIVE (AFU_ORTHOLOGUE AFUA_1G16240)-RELATED"/>
    <property type="match status" value="1"/>
</dbReference>
<gene>
    <name evidence="3" type="ORF">GCM10023144_09610</name>
</gene>
<dbReference type="SUPFAM" id="SSF51556">
    <property type="entry name" value="Metallo-dependent hydrolases"/>
    <property type="match status" value="1"/>
</dbReference>
<proteinExistence type="predicted"/>
<organism evidence="3 4">
    <name type="scientific">Pigmentiphaga soli</name>
    <dbReference type="NCBI Taxonomy" id="1007095"/>
    <lineage>
        <taxon>Bacteria</taxon>
        <taxon>Pseudomonadati</taxon>
        <taxon>Pseudomonadota</taxon>
        <taxon>Betaproteobacteria</taxon>
        <taxon>Burkholderiales</taxon>
        <taxon>Alcaligenaceae</taxon>
        <taxon>Pigmentiphaga</taxon>
    </lineage>
</organism>
<protein>
    <submittedName>
        <fullName evidence="3">Amidohydrolase family protein</fullName>
    </submittedName>
</protein>
<sequence>MTMDTAAGYAAPTIPGPDPATRAPRYALPPGSCDCHAHVFGPQHKYPYEPNRRYTPPDAPMDEYLKMLGVLGVQRAVLVQPSVYGTDNAMLLDTLRETDFPLRGIAVVDADIGDAELEAMHAAGVRGLRLNLRAKGSAAPEDVAPRVARRIAPLGWHLQFRIDPRDLANARSLIDKLPVPVVVDHIGAVPVEDGVQGKTFQTILGLARRGRCWIKLSAPMRMSRQELPYSDVTPFVHALVDAAPGQLLWGTDWPHTTLSQRMPNDGDLCDLLAEWIPDPQTRKQVLVDNPAQVYGF</sequence>
<dbReference type="InterPro" id="IPR032466">
    <property type="entry name" value="Metal_Hydrolase"/>
</dbReference>
<comment type="caution">
    <text evidence="3">The sequence shown here is derived from an EMBL/GenBank/DDBJ whole genome shotgun (WGS) entry which is preliminary data.</text>
</comment>
<accession>A0ABP8GL99</accession>